<evidence type="ECO:0000313" key="2">
    <source>
        <dbReference type="EMBL" id="KNC76947.1"/>
    </source>
</evidence>
<keyword evidence="3" id="KW-1185">Reference proteome</keyword>
<gene>
    <name evidence="2" type="ORF">SARC_10578</name>
</gene>
<feature type="compositionally biased region" description="Basic and acidic residues" evidence="1">
    <location>
        <begin position="234"/>
        <end position="252"/>
    </location>
</feature>
<organism evidence="2 3">
    <name type="scientific">Sphaeroforma arctica JP610</name>
    <dbReference type="NCBI Taxonomy" id="667725"/>
    <lineage>
        <taxon>Eukaryota</taxon>
        <taxon>Ichthyosporea</taxon>
        <taxon>Ichthyophonida</taxon>
        <taxon>Sphaeroforma</taxon>
    </lineage>
</organism>
<dbReference type="AlphaFoldDB" id="A0A0L0FJI6"/>
<feature type="region of interest" description="Disordered" evidence="1">
    <location>
        <begin position="48"/>
        <end position="214"/>
    </location>
</feature>
<feature type="compositionally biased region" description="Polar residues" evidence="1">
    <location>
        <begin position="52"/>
        <end position="64"/>
    </location>
</feature>
<reference evidence="2 3" key="1">
    <citation type="submission" date="2011-02" db="EMBL/GenBank/DDBJ databases">
        <title>The Genome Sequence of Sphaeroforma arctica JP610.</title>
        <authorList>
            <consortium name="The Broad Institute Genome Sequencing Platform"/>
            <person name="Russ C."/>
            <person name="Cuomo C."/>
            <person name="Young S.K."/>
            <person name="Zeng Q."/>
            <person name="Gargeya S."/>
            <person name="Alvarado L."/>
            <person name="Berlin A."/>
            <person name="Chapman S.B."/>
            <person name="Chen Z."/>
            <person name="Freedman E."/>
            <person name="Gellesch M."/>
            <person name="Goldberg J."/>
            <person name="Griggs A."/>
            <person name="Gujja S."/>
            <person name="Heilman E."/>
            <person name="Heiman D."/>
            <person name="Howarth C."/>
            <person name="Mehta T."/>
            <person name="Neiman D."/>
            <person name="Pearson M."/>
            <person name="Roberts A."/>
            <person name="Saif S."/>
            <person name="Shea T."/>
            <person name="Shenoy N."/>
            <person name="Sisk P."/>
            <person name="Stolte C."/>
            <person name="Sykes S."/>
            <person name="White J."/>
            <person name="Yandava C."/>
            <person name="Burger G."/>
            <person name="Gray M.W."/>
            <person name="Holland P.W.H."/>
            <person name="King N."/>
            <person name="Lang F.B.F."/>
            <person name="Roger A.J."/>
            <person name="Ruiz-Trillo I."/>
            <person name="Haas B."/>
            <person name="Nusbaum C."/>
            <person name="Birren B."/>
        </authorList>
    </citation>
    <scope>NUCLEOTIDE SEQUENCE [LARGE SCALE GENOMIC DNA]</scope>
    <source>
        <strain evidence="2 3">JP610</strain>
    </source>
</reference>
<dbReference type="GeneID" id="25911082"/>
<feature type="region of interest" description="Disordered" evidence="1">
    <location>
        <begin position="228"/>
        <end position="313"/>
    </location>
</feature>
<feature type="compositionally biased region" description="Polar residues" evidence="1">
    <location>
        <begin position="140"/>
        <end position="177"/>
    </location>
</feature>
<evidence type="ECO:0000313" key="3">
    <source>
        <dbReference type="Proteomes" id="UP000054560"/>
    </source>
</evidence>
<name>A0A0L0FJI6_9EUKA</name>
<feature type="region of interest" description="Disordered" evidence="1">
    <location>
        <begin position="420"/>
        <end position="444"/>
    </location>
</feature>
<dbReference type="EMBL" id="KQ242903">
    <property type="protein sequence ID" value="KNC76947.1"/>
    <property type="molecule type" value="Genomic_DNA"/>
</dbReference>
<feature type="region of interest" description="Disordered" evidence="1">
    <location>
        <begin position="336"/>
        <end position="359"/>
    </location>
</feature>
<dbReference type="RefSeq" id="XP_014150849.1">
    <property type="nucleotide sequence ID" value="XM_014295374.1"/>
</dbReference>
<sequence length="529" mass="58959">MSNRLASEHGMRLSSDRGWVYNDEAAQQRSNNGRVDTLTRMDTVRRPVRPRQMNSYNNSNWNSTDGGGTVGPMYFDPNLQKWRSHRESDEELLDLPSDNASQSTINQSFDGEQHLARDTGYRSRPLLQDGAGSYGRRYGSPQSSQASGLSPSNSQLYHELNQVMSPGSDSAGNNGSPQRYYAENSDGVGIYDDDGTDIDADHESYRYNPRHAKDYPPSYSTYASDQRHHTHAHVHAEARAAEEDEAHARRYDQSQAQVDEQVQARMRRSARTKARESTFELGDTTHNNTQHTEVYHNHNSNGSGSGSDRSFASVQSQSGQLTRKAVGYGHAYRGAQARGPVAPTHPQIAAPRSRTYNPRNTYLMDNRRREGGEADYANTIENGVQGYYGDINNATEVERVGGDMGYQSWPAHNYTQAERYRSEGNHHSHRRGSGREDSGDSLDLARGTNHLVDYRNPKHPKVQGMPLQTRGKAVLNAIGIVLRVCVCISLTTSRRYVASNTQKDGIECDVGSGVVQILPRASVHSRCHQ</sequence>
<protein>
    <submittedName>
        <fullName evidence="2">Uncharacterized protein</fullName>
    </submittedName>
</protein>
<accession>A0A0L0FJI6</accession>
<proteinExistence type="predicted"/>
<evidence type="ECO:0000256" key="1">
    <source>
        <dbReference type="SAM" id="MobiDB-lite"/>
    </source>
</evidence>
<feature type="compositionally biased region" description="Polar residues" evidence="1">
    <location>
        <begin position="98"/>
        <end position="110"/>
    </location>
</feature>
<dbReference type="Proteomes" id="UP000054560">
    <property type="component" value="Unassembled WGS sequence"/>
</dbReference>
<feature type="compositionally biased region" description="Basic and acidic residues" evidence="1">
    <location>
        <begin position="111"/>
        <end position="121"/>
    </location>
</feature>